<dbReference type="AlphaFoldDB" id="A0A4R3KS82"/>
<dbReference type="PANTHER" id="PTHR11135:SF1">
    <property type="entry name" value="PROTEIN YHCC"/>
    <property type="match status" value="1"/>
</dbReference>
<dbReference type="InterPro" id="IPR039661">
    <property type="entry name" value="ELP3"/>
</dbReference>
<dbReference type="SFLD" id="SFLDG01086">
    <property type="entry name" value="elongater_protein-like"/>
    <property type="match status" value="1"/>
</dbReference>
<name>A0A4R3KS82_9FIRM</name>
<dbReference type="InterPro" id="IPR023404">
    <property type="entry name" value="rSAM_horseshoe"/>
</dbReference>
<dbReference type="GO" id="GO:0046872">
    <property type="term" value="F:metal ion binding"/>
    <property type="evidence" value="ECO:0007669"/>
    <property type="project" value="UniProtKB-KW"/>
</dbReference>
<dbReference type="GO" id="GO:0051539">
    <property type="term" value="F:4 iron, 4 sulfur cluster binding"/>
    <property type="evidence" value="ECO:0007669"/>
    <property type="project" value="UniProtKB-KW"/>
</dbReference>
<dbReference type="InterPro" id="IPR005911">
    <property type="entry name" value="YhcC-like"/>
</dbReference>
<dbReference type="OrthoDB" id="9801689at2"/>
<reference evidence="8 9" key="1">
    <citation type="submission" date="2019-03" db="EMBL/GenBank/DDBJ databases">
        <title>Genomic Encyclopedia of Type Strains, Phase IV (KMG-IV): sequencing the most valuable type-strain genomes for metagenomic binning, comparative biology and taxonomic classification.</title>
        <authorList>
            <person name="Goeker M."/>
        </authorList>
    </citation>
    <scope>NUCLEOTIDE SEQUENCE [LARGE SCALE GENOMIC DNA]</scope>
    <source>
        <strain evidence="8 9">DSM 26752</strain>
    </source>
</reference>
<evidence type="ECO:0000256" key="2">
    <source>
        <dbReference type="ARBA" id="ARBA00022485"/>
    </source>
</evidence>
<feature type="domain" description="Radical SAM core" evidence="7">
    <location>
        <begin position="17"/>
        <end position="257"/>
    </location>
</feature>
<evidence type="ECO:0000256" key="6">
    <source>
        <dbReference type="ARBA" id="ARBA00023014"/>
    </source>
</evidence>
<evidence type="ECO:0000313" key="9">
    <source>
        <dbReference type="Proteomes" id="UP000294567"/>
    </source>
</evidence>
<dbReference type="Pfam" id="PF16199">
    <property type="entry name" value="Radical_SAM_C"/>
    <property type="match status" value="1"/>
</dbReference>
<dbReference type="SFLD" id="SFLDG01082">
    <property type="entry name" value="B12-binding_domain_containing"/>
    <property type="match status" value="1"/>
</dbReference>
<dbReference type="RefSeq" id="WP_132028642.1">
    <property type="nucleotide sequence ID" value="NZ_CP068564.1"/>
</dbReference>
<evidence type="ECO:0000313" key="8">
    <source>
        <dbReference type="EMBL" id="TCS87616.1"/>
    </source>
</evidence>
<dbReference type="SUPFAM" id="SSF102114">
    <property type="entry name" value="Radical SAM enzymes"/>
    <property type="match status" value="1"/>
</dbReference>
<dbReference type="SMART" id="SM00729">
    <property type="entry name" value="Elp3"/>
    <property type="match status" value="1"/>
</dbReference>
<dbReference type="EMBL" id="SMAE01000010">
    <property type="protein sequence ID" value="TCS87616.1"/>
    <property type="molecule type" value="Genomic_DNA"/>
</dbReference>
<keyword evidence="9" id="KW-1185">Reference proteome</keyword>
<organism evidence="8 9">
    <name type="scientific">Keratinibaculum paraultunense</name>
    <dbReference type="NCBI Taxonomy" id="1278232"/>
    <lineage>
        <taxon>Bacteria</taxon>
        <taxon>Bacillati</taxon>
        <taxon>Bacillota</taxon>
        <taxon>Tissierellia</taxon>
        <taxon>Tissierellales</taxon>
        <taxon>Tepidimicrobiaceae</taxon>
        <taxon>Keratinibaculum</taxon>
    </lineage>
</organism>
<keyword evidence="4" id="KW-0479">Metal-binding</keyword>
<dbReference type="Gene3D" id="3.80.30.20">
    <property type="entry name" value="tm_1862 like domain"/>
    <property type="match status" value="1"/>
</dbReference>
<dbReference type="NCBIfam" id="TIGR01212">
    <property type="entry name" value="TIGR01212 family radical SAM protein"/>
    <property type="match status" value="1"/>
</dbReference>
<evidence type="ECO:0000256" key="5">
    <source>
        <dbReference type="ARBA" id="ARBA00023004"/>
    </source>
</evidence>
<dbReference type="PANTHER" id="PTHR11135">
    <property type="entry name" value="HISTONE ACETYLTRANSFERASE-RELATED"/>
    <property type="match status" value="1"/>
</dbReference>
<comment type="caution">
    <text evidence="8">The sequence shown here is derived from an EMBL/GenBank/DDBJ whole genome shotgun (WGS) entry which is preliminary data.</text>
</comment>
<dbReference type="InterPro" id="IPR032432">
    <property type="entry name" value="Radical_SAM_C"/>
</dbReference>
<dbReference type="SFLD" id="SFLDG01091">
    <property type="entry name" value="uncharacterized_CHP01210-like"/>
    <property type="match status" value="1"/>
</dbReference>
<dbReference type="PROSITE" id="PS51918">
    <property type="entry name" value="RADICAL_SAM"/>
    <property type="match status" value="1"/>
</dbReference>
<gene>
    <name evidence="8" type="ORF">EDD65_11051</name>
</gene>
<evidence type="ECO:0000256" key="3">
    <source>
        <dbReference type="ARBA" id="ARBA00022691"/>
    </source>
</evidence>
<comment type="cofactor">
    <cofactor evidence="1">
        <name>[4Fe-4S] cluster</name>
        <dbReference type="ChEBI" id="CHEBI:49883"/>
    </cofactor>
</comment>
<dbReference type="InterPro" id="IPR006638">
    <property type="entry name" value="Elp3/MiaA/NifB-like_rSAM"/>
</dbReference>
<accession>A0A4R3KS82</accession>
<protein>
    <recommendedName>
        <fullName evidence="7">Radical SAM core domain-containing protein</fullName>
    </recommendedName>
</protein>
<dbReference type="Proteomes" id="UP000294567">
    <property type="component" value="Unassembled WGS sequence"/>
</dbReference>
<sequence>MWGDKRYHTLNYELRKQFGKKVMKLSLDGGFTCPNRDGTIGCRGCIFCGEEGAGEFTGSRNLSIKEQIEEQKRLLSNKWNTDKYIAYFQNFTNTYSSIEDLKKKYYEALSQDGVVGLAIATRPDCLSKDVLELLANINQKTYLWVELGLQTIHERTSNFIRRGYPLKIYNKAIQELKDKNIKIVTHLIFGLPGESREDILNSVRYVADTNTWGVKFHLLYIQKGTDLYEYYIKNPFPILSREEYISLVVDGLEMLPEEMVIHRLTGDGKKNLLYKPKWSLDKLRVLSGIDKELKRRNSCQGSRYQTKNDIK</sequence>
<keyword evidence="5" id="KW-0408">Iron</keyword>
<evidence type="ECO:0000256" key="4">
    <source>
        <dbReference type="ARBA" id="ARBA00022723"/>
    </source>
</evidence>
<evidence type="ECO:0000259" key="7">
    <source>
        <dbReference type="PROSITE" id="PS51918"/>
    </source>
</evidence>
<dbReference type="Pfam" id="PF04055">
    <property type="entry name" value="Radical_SAM"/>
    <property type="match status" value="1"/>
</dbReference>
<keyword evidence="3" id="KW-0949">S-adenosyl-L-methionine</keyword>
<dbReference type="SFLD" id="SFLDS00029">
    <property type="entry name" value="Radical_SAM"/>
    <property type="match status" value="1"/>
</dbReference>
<dbReference type="InterPro" id="IPR007197">
    <property type="entry name" value="rSAM"/>
</dbReference>
<keyword evidence="6" id="KW-0411">Iron-sulfur</keyword>
<dbReference type="GO" id="GO:0003824">
    <property type="term" value="F:catalytic activity"/>
    <property type="evidence" value="ECO:0007669"/>
    <property type="project" value="InterPro"/>
</dbReference>
<dbReference type="InterPro" id="IPR058240">
    <property type="entry name" value="rSAM_sf"/>
</dbReference>
<proteinExistence type="predicted"/>
<evidence type="ECO:0000256" key="1">
    <source>
        <dbReference type="ARBA" id="ARBA00001966"/>
    </source>
</evidence>
<keyword evidence="2" id="KW-0004">4Fe-4S</keyword>